<dbReference type="Pfam" id="PF14417">
    <property type="entry name" value="MEDS"/>
    <property type="match status" value="1"/>
</dbReference>
<keyword evidence="3" id="KW-0418">Kinase</keyword>
<dbReference type="EMBL" id="WIAO01000011">
    <property type="protein sequence ID" value="MQM26154.1"/>
    <property type="molecule type" value="Genomic_DNA"/>
</dbReference>
<evidence type="ECO:0000313" key="3">
    <source>
        <dbReference type="EMBL" id="MQM26154.1"/>
    </source>
</evidence>
<dbReference type="InterPro" id="IPR036890">
    <property type="entry name" value="HATPase_C_sf"/>
</dbReference>
<feature type="domain" description="MEDS" evidence="2">
    <location>
        <begin position="15"/>
        <end position="157"/>
    </location>
</feature>
<dbReference type="GO" id="GO:0016301">
    <property type="term" value="F:kinase activity"/>
    <property type="evidence" value="ECO:0007669"/>
    <property type="project" value="UniProtKB-KW"/>
</dbReference>
<comment type="caution">
    <text evidence="3">The sequence shown here is derived from an EMBL/GenBank/DDBJ whole genome shotgun (WGS) entry which is preliminary data.</text>
</comment>
<name>A0A6L5G918_9ACTN</name>
<dbReference type="AlphaFoldDB" id="A0A6L5G918"/>
<evidence type="ECO:0000313" key="4">
    <source>
        <dbReference type="Proteomes" id="UP000477750"/>
    </source>
</evidence>
<proteinExistence type="predicted"/>
<dbReference type="NCBIfam" id="NF041045">
    <property type="entry name" value="RsbA_anti_sig"/>
    <property type="match status" value="1"/>
</dbReference>
<keyword evidence="3" id="KW-0808">Transferase</keyword>
<keyword evidence="4" id="KW-1185">Reference proteome</keyword>
<evidence type="ECO:0000259" key="2">
    <source>
        <dbReference type="Pfam" id="PF14417"/>
    </source>
</evidence>
<dbReference type="Proteomes" id="UP000477750">
    <property type="component" value="Unassembled WGS sequence"/>
</dbReference>
<feature type="domain" description="Histidine kinase/HSP90-like ATPase" evidence="1">
    <location>
        <begin position="197"/>
        <end position="308"/>
    </location>
</feature>
<reference evidence="3 4" key="1">
    <citation type="submission" date="2019-10" db="EMBL/GenBank/DDBJ databases">
        <title>Glycomyces albidus sp. nov., a novel actinomycete isolated from rhizosphere soil of wheat (Triticum aestivum L.).</title>
        <authorList>
            <person name="Qian L."/>
        </authorList>
    </citation>
    <scope>NUCLEOTIDE SEQUENCE [LARGE SCALE GENOMIC DNA]</scope>
    <source>
        <strain evidence="3 4">NEAU-7082</strain>
    </source>
</reference>
<organism evidence="3 4">
    <name type="scientific">Glycomyces albidus</name>
    <dbReference type="NCBI Taxonomy" id="2656774"/>
    <lineage>
        <taxon>Bacteria</taxon>
        <taxon>Bacillati</taxon>
        <taxon>Actinomycetota</taxon>
        <taxon>Actinomycetes</taxon>
        <taxon>Glycomycetales</taxon>
        <taxon>Glycomycetaceae</taxon>
        <taxon>Glycomyces</taxon>
    </lineage>
</organism>
<dbReference type="InterPro" id="IPR003594">
    <property type="entry name" value="HATPase_dom"/>
</dbReference>
<dbReference type="InterPro" id="IPR047718">
    <property type="entry name" value="RsbA-like_anti_sig"/>
</dbReference>
<sequence length="313" mass="34447">MTGMSAHPSRRAFEHIARYYRGDRDFTASAQLFVEAALDNAEPVLAAAPTPRLDLLRSTLGNATPRVSMVDLADAGRNPACIIPVMREFCDRHPGRRTRLLTESTWGDRSPAERRACITHEALVNLAFVGHTATVLCLCDVNRLDAAIGDAFRSAHPFQLAHGRLQVNDRYRPDLLGAIANQPLPPRPPTAIERAVDAATVDHARWFATAYGRNAGLDATQLIDLEIAVTELATMTALTGDGTGLLRMWTDADHMVCEVSNRRHPSDPLEGRRPFQEADPLSRALLVVNQVVDLAHTHTVPDRTTTRIHLRLA</sequence>
<dbReference type="Pfam" id="PF13581">
    <property type="entry name" value="HATPase_c_2"/>
    <property type="match status" value="1"/>
</dbReference>
<dbReference type="InterPro" id="IPR025847">
    <property type="entry name" value="MEDS_domain"/>
</dbReference>
<accession>A0A6L5G918</accession>
<evidence type="ECO:0000259" key="1">
    <source>
        <dbReference type="Pfam" id="PF13581"/>
    </source>
</evidence>
<protein>
    <submittedName>
        <fullName evidence="3">Sensor histidine kinase</fullName>
    </submittedName>
</protein>
<dbReference type="Gene3D" id="3.30.565.10">
    <property type="entry name" value="Histidine kinase-like ATPase, C-terminal domain"/>
    <property type="match status" value="1"/>
</dbReference>
<gene>
    <name evidence="3" type="ORF">GFD30_11310</name>
</gene>
<dbReference type="RefSeq" id="WP_153025321.1">
    <property type="nucleotide sequence ID" value="NZ_WIAO01000011.1"/>
</dbReference>